<evidence type="ECO:0000256" key="4">
    <source>
        <dbReference type="ARBA" id="ARBA00022840"/>
    </source>
</evidence>
<keyword evidence="5 7" id="KW-0653">Protein transport</keyword>
<comment type="function">
    <text evidence="7">Required for vesicle-mediated transport. Catalyzes the fusion of transport vesicles within the Golgi cisternae. Is also required for transport from the endoplasmic reticulum to the Golgi stack. Seems to function as a fusion protein required for the delivery of cargo proteins to all compartments of the Golgi stack independent of vesicle origin.</text>
</comment>
<reference evidence="9" key="1">
    <citation type="submission" date="2020-06" db="EMBL/GenBank/DDBJ databases">
        <authorList>
            <person name="Li T."/>
            <person name="Hu X."/>
            <person name="Zhang T."/>
            <person name="Song X."/>
            <person name="Zhang H."/>
            <person name="Dai N."/>
            <person name="Sheng W."/>
            <person name="Hou X."/>
            <person name="Wei L."/>
        </authorList>
    </citation>
    <scope>NUCLEOTIDE SEQUENCE</scope>
    <source>
        <strain evidence="9">KEN1</strain>
        <tissue evidence="9">Leaf</tissue>
    </source>
</reference>
<evidence type="ECO:0000256" key="1">
    <source>
        <dbReference type="ARBA" id="ARBA00006914"/>
    </source>
</evidence>
<dbReference type="PANTHER" id="PTHR23078:SF3">
    <property type="entry name" value="VESICLE-FUSING ATPASE"/>
    <property type="match status" value="1"/>
</dbReference>
<dbReference type="GO" id="GO:0035494">
    <property type="term" value="P:SNARE complex disassembly"/>
    <property type="evidence" value="ECO:0007669"/>
    <property type="project" value="InterPro"/>
</dbReference>
<dbReference type="FunFam" id="1.10.8.60:FF:000049">
    <property type="entry name" value="Vesicle-fusing ATPase"/>
    <property type="match status" value="1"/>
</dbReference>
<comment type="subcellular location">
    <subcellularLocation>
        <location evidence="7">Cytoplasm</location>
    </subcellularLocation>
</comment>
<dbReference type="PROSITE" id="PS00674">
    <property type="entry name" value="AAA"/>
    <property type="match status" value="1"/>
</dbReference>
<evidence type="ECO:0000256" key="5">
    <source>
        <dbReference type="ARBA" id="ARBA00022927"/>
    </source>
</evidence>
<dbReference type="GO" id="GO:0016887">
    <property type="term" value="F:ATP hydrolysis activity"/>
    <property type="evidence" value="ECO:0007669"/>
    <property type="project" value="InterPro"/>
</dbReference>
<name>A0AAW2TQL9_9LAMI</name>
<dbReference type="Pfam" id="PF02933">
    <property type="entry name" value="CDC48_2"/>
    <property type="match status" value="1"/>
</dbReference>
<dbReference type="Gene3D" id="3.40.50.300">
    <property type="entry name" value="P-loop containing nucleotide triphosphate hydrolases"/>
    <property type="match status" value="1"/>
</dbReference>
<dbReference type="SUPFAM" id="SSF52540">
    <property type="entry name" value="P-loop containing nucleoside triphosphate hydrolases"/>
    <property type="match status" value="1"/>
</dbReference>
<protein>
    <recommendedName>
        <fullName evidence="7">Vesicle-fusing ATPase</fullName>
        <ecNumber evidence="7">3.6.4.6</ecNumber>
    </recommendedName>
</protein>
<dbReference type="GO" id="GO:0006891">
    <property type="term" value="P:intra-Golgi vesicle-mediated transport"/>
    <property type="evidence" value="ECO:0007669"/>
    <property type="project" value="TreeGrafter"/>
</dbReference>
<dbReference type="AlphaFoldDB" id="A0AAW2TQL9"/>
<dbReference type="InterPro" id="IPR003959">
    <property type="entry name" value="ATPase_AAA_core"/>
</dbReference>
<dbReference type="InterPro" id="IPR004201">
    <property type="entry name" value="Cdc48_dom2"/>
</dbReference>
<dbReference type="GO" id="GO:0043001">
    <property type="term" value="P:Golgi to plasma membrane protein transport"/>
    <property type="evidence" value="ECO:0007669"/>
    <property type="project" value="TreeGrafter"/>
</dbReference>
<keyword evidence="3 6" id="KW-0547">Nucleotide-binding</keyword>
<dbReference type="CDD" id="cd19504">
    <property type="entry name" value="RecA-like_NSF-SEC18_r1-like"/>
    <property type="match status" value="1"/>
</dbReference>
<dbReference type="FunFam" id="3.10.330.10:FF:000007">
    <property type="entry name" value="Vesicle-fusing ATPase"/>
    <property type="match status" value="1"/>
</dbReference>
<gene>
    <name evidence="9" type="ORF">Slati_3994700</name>
</gene>
<keyword evidence="7" id="KW-0963">Cytoplasm</keyword>
<comment type="caution">
    <text evidence="9">The sequence shown here is derived from an EMBL/GenBank/DDBJ whole genome shotgun (WGS) entry which is preliminary data.</text>
</comment>
<comment type="cofactor">
    <cofactor evidence="7">
        <name>Mg(2+)</name>
        <dbReference type="ChEBI" id="CHEBI:18420"/>
    </cofactor>
    <text evidence="7">Binds 1 Mg(2+) ion per subunit.</text>
</comment>
<proteinExistence type="inferred from homology"/>
<feature type="domain" description="AAA+ ATPase" evidence="8">
    <location>
        <begin position="292"/>
        <end position="439"/>
    </location>
</feature>
<keyword evidence="7" id="KW-0931">ER-Golgi transport</keyword>
<evidence type="ECO:0000259" key="8">
    <source>
        <dbReference type="SMART" id="SM00382"/>
    </source>
</evidence>
<sequence>MPSMIVTNTPAKDLAYTNFAYCSPSDLRNFIVPGSTLAFVSIGDAFEIWSGERSDYTDLLPICVSSFSLCNLMKNSLFRVSGLDKLLTIGINTTPVNDDFTTFTITGTLLGHIGLNAIQRRHAKVSTGDSISISRFIPPEDFNLALLTLELEFVKKGAKDEQVDVLLSKQIRKRFINQIMTTGQRVTFEYHGNGYIFTVNQATVEGQEKSGGIERGIITPDTYIIYEASNSSGIKIVNQREAASSNIFRHKEFNLQSFGIGGLSEEFADIFRRAFASRVFPPHVTSKLGIKHVKGMLLYGPPGTGKTLMARQIGKMLNGKEPKIVNGPEVLSKFVGETEKNVRDLFADAENDQRTKGDQSDLHIIIFDEIDAICKSRGSTRDGTGVHDSIVNQLLTKIDGVESLNNVLLIGMTNRKDLLDEALLRPGRLEVQVEISLPDENGRLQILQIHTSKMKESSFLAPDVNLEEIAARTKNYSGAELEGVVKSAVSYALNRQLSMDDLTKPVDEENIKVTMEDFLNALQEVIWGFDR</sequence>
<dbReference type="Pfam" id="PF00004">
    <property type="entry name" value="AAA"/>
    <property type="match status" value="1"/>
</dbReference>
<dbReference type="GO" id="GO:0005524">
    <property type="term" value="F:ATP binding"/>
    <property type="evidence" value="ECO:0007669"/>
    <property type="project" value="UniProtKB-UniRule"/>
</dbReference>
<evidence type="ECO:0000256" key="2">
    <source>
        <dbReference type="ARBA" id="ARBA00022448"/>
    </source>
</evidence>
<accession>A0AAW2TQL9</accession>
<dbReference type="GO" id="GO:0005795">
    <property type="term" value="C:Golgi stack"/>
    <property type="evidence" value="ECO:0007669"/>
    <property type="project" value="TreeGrafter"/>
</dbReference>
<dbReference type="FunFam" id="3.40.50.300:FF:000187">
    <property type="entry name" value="Vesicular-fusion ATPase SEC18"/>
    <property type="match status" value="1"/>
</dbReference>
<dbReference type="EMBL" id="JACGWN010000014">
    <property type="protein sequence ID" value="KAL0406808.1"/>
    <property type="molecule type" value="Genomic_DNA"/>
</dbReference>
<dbReference type="Gene3D" id="3.10.330.10">
    <property type="match status" value="1"/>
</dbReference>
<organism evidence="9">
    <name type="scientific">Sesamum latifolium</name>
    <dbReference type="NCBI Taxonomy" id="2727402"/>
    <lineage>
        <taxon>Eukaryota</taxon>
        <taxon>Viridiplantae</taxon>
        <taxon>Streptophyta</taxon>
        <taxon>Embryophyta</taxon>
        <taxon>Tracheophyta</taxon>
        <taxon>Spermatophyta</taxon>
        <taxon>Magnoliopsida</taxon>
        <taxon>eudicotyledons</taxon>
        <taxon>Gunneridae</taxon>
        <taxon>Pentapetalae</taxon>
        <taxon>asterids</taxon>
        <taxon>lamiids</taxon>
        <taxon>Lamiales</taxon>
        <taxon>Pedaliaceae</taxon>
        <taxon>Sesamum</taxon>
    </lineage>
</organism>
<dbReference type="GO" id="GO:0046872">
    <property type="term" value="F:metal ion binding"/>
    <property type="evidence" value="ECO:0007669"/>
    <property type="project" value="UniProtKB-UniRule"/>
</dbReference>
<dbReference type="SMART" id="SM00382">
    <property type="entry name" value="AAA"/>
    <property type="match status" value="1"/>
</dbReference>
<dbReference type="PANTHER" id="PTHR23078">
    <property type="entry name" value="VESICULAR-FUSION PROTEIN NSF"/>
    <property type="match status" value="1"/>
</dbReference>
<keyword evidence="7" id="KW-0479">Metal-binding</keyword>
<comment type="catalytic activity">
    <reaction evidence="7">
        <text>ATP + H2O = ADP + phosphate + H(+)</text>
        <dbReference type="Rhea" id="RHEA:13065"/>
        <dbReference type="ChEBI" id="CHEBI:15377"/>
        <dbReference type="ChEBI" id="CHEBI:15378"/>
        <dbReference type="ChEBI" id="CHEBI:30616"/>
        <dbReference type="ChEBI" id="CHEBI:43474"/>
        <dbReference type="ChEBI" id="CHEBI:456216"/>
        <dbReference type="EC" id="3.6.4.6"/>
    </reaction>
</comment>
<keyword evidence="2 7" id="KW-0813">Transport</keyword>
<dbReference type="InterPro" id="IPR003593">
    <property type="entry name" value="AAA+_ATPase"/>
</dbReference>
<dbReference type="Gene3D" id="1.10.8.60">
    <property type="match status" value="1"/>
</dbReference>
<keyword evidence="7" id="KW-0460">Magnesium</keyword>
<dbReference type="InterPro" id="IPR003960">
    <property type="entry name" value="ATPase_AAA_CS"/>
</dbReference>
<dbReference type="InterPro" id="IPR029067">
    <property type="entry name" value="CDC48_domain_2-like_sf"/>
</dbReference>
<dbReference type="InterPro" id="IPR027417">
    <property type="entry name" value="P-loop_NTPase"/>
</dbReference>
<dbReference type="Pfam" id="PF17862">
    <property type="entry name" value="AAA_lid_3"/>
    <property type="match status" value="1"/>
</dbReference>
<keyword evidence="7" id="KW-0378">Hydrolase</keyword>
<evidence type="ECO:0000256" key="6">
    <source>
        <dbReference type="RuleBase" id="RU003651"/>
    </source>
</evidence>
<comment type="similarity">
    <text evidence="1 6">Belongs to the AAA ATPase family.</text>
</comment>
<evidence type="ECO:0000313" key="9">
    <source>
        <dbReference type="EMBL" id="KAL0406808.1"/>
    </source>
</evidence>
<dbReference type="EC" id="3.6.4.6" evidence="7"/>
<reference evidence="9" key="2">
    <citation type="journal article" date="2024" name="Plant">
        <title>Genomic evolution and insights into agronomic trait innovations of Sesamum species.</title>
        <authorList>
            <person name="Miao H."/>
            <person name="Wang L."/>
            <person name="Qu L."/>
            <person name="Liu H."/>
            <person name="Sun Y."/>
            <person name="Le M."/>
            <person name="Wang Q."/>
            <person name="Wei S."/>
            <person name="Zheng Y."/>
            <person name="Lin W."/>
            <person name="Duan Y."/>
            <person name="Cao H."/>
            <person name="Xiong S."/>
            <person name="Wang X."/>
            <person name="Wei L."/>
            <person name="Li C."/>
            <person name="Ma Q."/>
            <person name="Ju M."/>
            <person name="Zhao R."/>
            <person name="Li G."/>
            <person name="Mu C."/>
            <person name="Tian Q."/>
            <person name="Mei H."/>
            <person name="Zhang T."/>
            <person name="Gao T."/>
            <person name="Zhang H."/>
        </authorList>
    </citation>
    <scope>NUCLEOTIDE SEQUENCE</scope>
    <source>
        <strain evidence="9">KEN1</strain>
    </source>
</reference>
<keyword evidence="4 6" id="KW-0067">ATP-binding</keyword>
<evidence type="ECO:0000256" key="7">
    <source>
        <dbReference type="RuleBase" id="RU367045"/>
    </source>
</evidence>
<dbReference type="InterPro" id="IPR039812">
    <property type="entry name" value="Vesicle-fus_ATPase"/>
</dbReference>
<dbReference type="SUPFAM" id="SSF54585">
    <property type="entry name" value="Cdc48 domain 2-like"/>
    <property type="match status" value="1"/>
</dbReference>
<dbReference type="InterPro" id="IPR041569">
    <property type="entry name" value="AAA_lid_3"/>
</dbReference>
<evidence type="ECO:0000256" key="3">
    <source>
        <dbReference type="ARBA" id="ARBA00022741"/>
    </source>
</evidence>